<keyword evidence="3 10" id="KW-0812">Transmembrane</keyword>
<proteinExistence type="predicted"/>
<evidence type="ECO:0000256" key="10">
    <source>
        <dbReference type="SAM" id="Phobius"/>
    </source>
</evidence>
<evidence type="ECO:0000256" key="9">
    <source>
        <dbReference type="SAM" id="MobiDB-lite"/>
    </source>
</evidence>
<dbReference type="EMBL" id="BLXT01008183">
    <property type="protein sequence ID" value="GFO46269.1"/>
    <property type="molecule type" value="Genomic_DNA"/>
</dbReference>
<dbReference type="Proteomes" id="UP000735302">
    <property type="component" value="Unassembled WGS sequence"/>
</dbReference>
<feature type="compositionally biased region" description="Polar residues" evidence="9">
    <location>
        <begin position="608"/>
        <end position="629"/>
    </location>
</feature>
<feature type="region of interest" description="Disordered" evidence="9">
    <location>
        <begin position="536"/>
        <end position="640"/>
    </location>
</feature>
<dbReference type="SUPFAM" id="SSF81321">
    <property type="entry name" value="Family A G protein-coupled receptor-like"/>
    <property type="match status" value="1"/>
</dbReference>
<dbReference type="CDD" id="cd00637">
    <property type="entry name" value="7tm_classA_rhodopsin-like"/>
    <property type="match status" value="1"/>
</dbReference>
<keyword evidence="13" id="KW-1185">Reference proteome</keyword>
<dbReference type="PROSITE" id="PS50262">
    <property type="entry name" value="G_PROTEIN_RECEP_F1_2"/>
    <property type="match status" value="1"/>
</dbReference>
<comment type="subcellular location">
    <subcellularLocation>
        <location evidence="1">Cell membrane</location>
        <topology evidence="1">Multi-pass membrane protein</topology>
    </subcellularLocation>
</comment>
<feature type="compositionally biased region" description="Basic and acidic residues" evidence="9">
    <location>
        <begin position="630"/>
        <end position="640"/>
    </location>
</feature>
<sequence>MASSSPGHSNITALNSTADDVSRGPRAVFLLVFMLLTLVGDVFLVSVLMTATRRKIVQNALIVNMCAAGLVDCACNMSLVLGSVASDDWEFGRLICKANAFFMSLVMIQTALMMAVFSLDRFLMLRFSLKYESWLSPGRLVGLLVYVWVHAVAFSVPYTTGAVPTTFRSELHICTVTGKTSLTYLCITLIACYLCPVLVTVSLHVAHSRLSCQQRYIRQAEKVEKTYTQISKEDSVTDSPKLNHSSYLSPILFTSWLILVMPFIITNYIKQYEYSERVEKDPIISYPWEVDATFLWLRFLYTALFPAFVFFCRKDLWQNTKDCALCRRSNAIKDVKVLELDSKNSPAPKTIENSLPVVEKEESKELQKVKEAPPRMAFNSSAFTVPVLFATSTGICIEDSSYGQESQTEESNESAPTAADTTHLKGKALDISYSDYDYAHELVADTSDYDSSCEIDLFSNSQPVSMKNVHSSLCTHQLRSVSSPEMTLCLGSQSPQHRQSGGLSSGTYHADSGLDLTGPHNQLALTNDAKDADTSVIGDLNESRKDVSRVSEIKSGLDQTKTPLGDHNFGSAKDVTAHLTQDTSETAGGCNSKPSRKRKKLKNNTLNSGSVQVDSDNPQTWKEISSHNLCNEDKKQVPQL</sequence>
<feature type="region of interest" description="Disordered" evidence="9">
    <location>
        <begin position="489"/>
        <end position="522"/>
    </location>
</feature>
<keyword evidence="5" id="KW-0297">G-protein coupled receptor</keyword>
<reference evidence="12 13" key="1">
    <citation type="journal article" date="2021" name="Elife">
        <title>Chloroplast acquisition without the gene transfer in kleptoplastic sea slugs, Plakobranchus ocellatus.</title>
        <authorList>
            <person name="Maeda T."/>
            <person name="Takahashi S."/>
            <person name="Yoshida T."/>
            <person name="Shimamura S."/>
            <person name="Takaki Y."/>
            <person name="Nagai Y."/>
            <person name="Toyoda A."/>
            <person name="Suzuki Y."/>
            <person name="Arimoto A."/>
            <person name="Ishii H."/>
            <person name="Satoh N."/>
            <person name="Nishiyama T."/>
            <person name="Hasebe M."/>
            <person name="Maruyama T."/>
            <person name="Minagawa J."/>
            <person name="Obokata J."/>
            <person name="Shigenobu S."/>
        </authorList>
    </citation>
    <scope>NUCLEOTIDE SEQUENCE [LARGE SCALE GENOMIC DNA]</scope>
</reference>
<evidence type="ECO:0000256" key="3">
    <source>
        <dbReference type="ARBA" id="ARBA00022692"/>
    </source>
</evidence>
<dbReference type="AlphaFoldDB" id="A0AAV4DPW8"/>
<dbReference type="InterPro" id="IPR017452">
    <property type="entry name" value="GPCR_Rhodpsn_7TM"/>
</dbReference>
<protein>
    <submittedName>
        <fullName evidence="12">Melanin-concentrating hormone receptor 2</fullName>
    </submittedName>
</protein>
<feature type="compositionally biased region" description="Polar residues" evidence="9">
    <location>
        <begin position="489"/>
        <end position="507"/>
    </location>
</feature>
<feature type="transmembrane region" description="Helical" evidence="10">
    <location>
        <begin position="181"/>
        <end position="206"/>
    </location>
</feature>
<evidence type="ECO:0000256" key="4">
    <source>
        <dbReference type="ARBA" id="ARBA00022989"/>
    </source>
</evidence>
<feature type="transmembrane region" description="Helical" evidence="10">
    <location>
        <begin position="140"/>
        <end position="161"/>
    </location>
</feature>
<evidence type="ECO:0000313" key="13">
    <source>
        <dbReference type="Proteomes" id="UP000735302"/>
    </source>
</evidence>
<evidence type="ECO:0000256" key="6">
    <source>
        <dbReference type="ARBA" id="ARBA00023136"/>
    </source>
</evidence>
<feature type="domain" description="G-protein coupled receptors family 1 profile" evidence="11">
    <location>
        <begin position="40"/>
        <end position="309"/>
    </location>
</feature>
<evidence type="ECO:0000259" key="11">
    <source>
        <dbReference type="PROSITE" id="PS50262"/>
    </source>
</evidence>
<feature type="transmembrane region" description="Helical" evidence="10">
    <location>
        <begin position="247"/>
        <end position="269"/>
    </location>
</feature>
<keyword evidence="4 10" id="KW-1133">Transmembrane helix</keyword>
<name>A0AAV4DPW8_9GAST</name>
<organism evidence="12 13">
    <name type="scientific">Plakobranchus ocellatus</name>
    <dbReference type="NCBI Taxonomy" id="259542"/>
    <lineage>
        <taxon>Eukaryota</taxon>
        <taxon>Metazoa</taxon>
        <taxon>Spiralia</taxon>
        <taxon>Lophotrochozoa</taxon>
        <taxon>Mollusca</taxon>
        <taxon>Gastropoda</taxon>
        <taxon>Heterobranchia</taxon>
        <taxon>Euthyneura</taxon>
        <taxon>Panpulmonata</taxon>
        <taxon>Sacoglossa</taxon>
        <taxon>Placobranchoidea</taxon>
        <taxon>Plakobranchidae</taxon>
        <taxon>Plakobranchus</taxon>
    </lineage>
</organism>
<dbReference type="Pfam" id="PF00001">
    <property type="entry name" value="7tm_1"/>
    <property type="match status" value="1"/>
</dbReference>
<keyword evidence="7 12" id="KW-0675">Receptor</keyword>
<evidence type="ECO:0000256" key="1">
    <source>
        <dbReference type="ARBA" id="ARBA00004651"/>
    </source>
</evidence>
<keyword evidence="6 10" id="KW-0472">Membrane</keyword>
<accession>A0AAV4DPW8</accession>
<feature type="region of interest" description="Disordered" evidence="9">
    <location>
        <begin position="401"/>
        <end position="421"/>
    </location>
</feature>
<dbReference type="PANTHER" id="PTHR22752">
    <property type="entry name" value="G PROTEIN-COUPLED RECEPTOR"/>
    <property type="match status" value="1"/>
</dbReference>
<evidence type="ECO:0000256" key="2">
    <source>
        <dbReference type="ARBA" id="ARBA00022475"/>
    </source>
</evidence>
<gene>
    <name evidence="12" type="ORF">PoB_007277400</name>
</gene>
<dbReference type="InterPro" id="IPR000276">
    <property type="entry name" value="GPCR_Rhodpsn"/>
</dbReference>
<feature type="transmembrane region" description="Helical" evidence="10">
    <location>
        <begin position="295"/>
        <end position="312"/>
    </location>
</feature>
<evidence type="ECO:0000256" key="8">
    <source>
        <dbReference type="ARBA" id="ARBA00023224"/>
    </source>
</evidence>
<keyword evidence="2" id="KW-1003">Cell membrane</keyword>
<feature type="transmembrane region" description="Helical" evidence="10">
    <location>
        <begin position="101"/>
        <end position="119"/>
    </location>
</feature>
<evidence type="ECO:0000313" key="12">
    <source>
        <dbReference type="EMBL" id="GFO46269.1"/>
    </source>
</evidence>
<keyword evidence="8" id="KW-0807">Transducer</keyword>
<dbReference type="GO" id="GO:0005886">
    <property type="term" value="C:plasma membrane"/>
    <property type="evidence" value="ECO:0007669"/>
    <property type="project" value="UniProtKB-SubCell"/>
</dbReference>
<dbReference type="Gene3D" id="1.20.1070.10">
    <property type="entry name" value="Rhodopsin 7-helix transmembrane proteins"/>
    <property type="match status" value="1"/>
</dbReference>
<dbReference type="GO" id="GO:0004930">
    <property type="term" value="F:G protein-coupled receptor activity"/>
    <property type="evidence" value="ECO:0007669"/>
    <property type="project" value="UniProtKB-KW"/>
</dbReference>
<evidence type="ECO:0000256" key="7">
    <source>
        <dbReference type="ARBA" id="ARBA00023170"/>
    </source>
</evidence>
<feature type="transmembrane region" description="Helical" evidence="10">
    <location>
        <begin position="61"/>
        <end position="81"/>
    </location>
</feature>
<comment type="caution">
    <text evidence="12">The sequence shown here is derived from an EMBL/GenBank/DDBJ whole genome shotgun (WGS) entry which is preliminary data.</text>
</comment>
<feature type="compositionally biased region" description="Basic and acidic residues" evidence="9">
    <location>
        <begin position="541"/>
        <end position="552"/>
    </location>
</feature>
<evidence type="ECO:0000256" key="5">
    <source>
        <dbReference type="ARBA" id="ARBA00023040"/>
    </source>
</evidence>
<feature type="transmembrane region" description="Helical" evidence="10">
    <location>
        <begin position="27"/>
        <end position="49"/>
    </location>
</feature>